<name>A0A8C7F154_ONCKI</name>
<evidence type="ECO:0000313" key="10">
    <source>
        <dbReference type="Proteomes" id="UP000694557"/>
    </source>
</evidence>
<dbReference type="GeneTree" id="ENSGT00950000183172"/>
<proteinExistence type="inferred from homology"/>
<accession>A0A8C7F154</accession>
<comment type="function">
    <text evidence="1 8">Small GTPase required for proper localization of RNA polymerase II and III (RNAPII and RNAPIII). May act at an RNAP assembly step prior to nuclear import.</text>
</comment>
<evidence type="ECO:0000256" key="7">
    <source>
        <dbReference type="ARBA" id="ARBA00046611"/>
    </source>
</evidence>
<dbReference type="CDD" id="cd17871">
    <property type="entry name" value="GPN2"/>
    <property type="match status" value="1"/>
</dbReference>
<keyword evidence="10" id="KW-1185">Reference proteome</keyword>
<dbReference type="Proteomes" id="UP000694557">
    <property type="component" value="Unassembled WGS sequence"/>
</dbReference>
<evidence type="ECO:0000256" key="4">
    <source>
        <dbReference type="ARBA" id="ARBA00022741"/>
    </source>
</evidence>
<comment type="subunit">
    <text evidence="7">Heterodimers with GPN1 or GPN3. Binds to RNA polymerase II (RNAPII).</text>
</comment>
<dbReference type="AlphaFoldDB" id="A0A8C7F154"/>
<dbReference type="PANTHER" id="PTHR21231:SF3">
    <property type="entry name" value="GPN-LOOP GTPASE 2"/>
    <property type="match status" value="1"/>
</dbReference>
<reference evidence="9" key="1">
    <citation type="submission" date="2025-08" db="UniProtKB">
        <authorList>
            <consortium name="Ensembl"/>
        </authorList>
    </citation>
    <scope>IDENTIFICATION</scope>
</reference>
<dbReference type="GO" id="GO:0005525">
    <property type="term" value="F:GTP binding"/>
    <property type="evidence" value="ECO:0007669"/>
    <property type="project" value="UniProtKB-KW"/>
</dbReference>
<evidence type="ECO:0000256" key="8">
    <source>
        <dbReference type="RuleBase" id="RU365059"/>
    </source>
</evidence>
<dbReference type="InterPro" id="IPR027417">
    <property type="entry name" value="P-loop_NTPase"/>
</dbReference>
<dbReference type="Pfam" id="PF03029">
    <property type="entry name" value="ATP_bind_1"/>
    <property type="match status" value="1"/>
</dbReference>
<dbReference type="Ensembl" id="ENSOKIT00005006514.1">
    <property type="protein sequence ID" value="ENSOKIP00005006108.1"/>
    <property type="gene ID" value="ENSOKIG00005002815.1"/>
</dbReference>
<sequence length="389" mass="43521">MMHVNVQNERRGTQQNSPGQKLLSLIGAKSFYEWANLRQGPYVVVSGSALMVSDGYVPFVFSSDGNLTSQSFGEVIMATQPSQTPSLRFGQVVIGPPGSGKTTYCRGMQEFLSHLGRKVVVVNMDPANEGLPYPCVVDISELVTLDDVMEGLKLGPNGGLLYCMEYLEANLDWLETKLEEHSDCYFLFDCPGQVELYTHQNSVKNIFAQLAKWNFRLTAVHLVDSHYCADPAKFISVLCTSLSTMLHVELPHVNVLSKMDLIEQYGKLAFNLDFYTDVMDLTYLLDHLAADPFFRKFLKLNEKLAGVIQDYGLVSFVPLNVQDRESMTQVLRTVDKANGYCFGNLEERNLQAMMSAAVGADFQFTATLGVQERYVEDGEKTVEEEVMDL</sequence>
<reference evidence="9" key="2">
    <citation type="submission" date="2025-09" db="UniProtKB">
        <authorList>
            <consortium name="Ensembl"/>
        </authorList>
    </citation>
    <scope>IDENTIFICATION</scope>
</reference>
<comment type="similarity">
    <text evidence="2 8">Belongs to the GPN-loop GTPase family.</text>
</comment>
<dbReference type="FunFam" id="3.40.50.300:FF:000338">
    <property type="entry name" value="GPN-loop GTPase 2"/>
    <property type="match status" value="1"/>
</dbReference>
<keyword evidence="4 8" id="KW-0547">Nucleotide-binding</keyword>
<dbReference type="Gene3D" id="3.40.50.300">
    <property type="entry name" value="P-loop containing nucleotide triphosphate hydrolases"/>
    <property type="match status" value="1"/>
</dbReference>
<dbReference type="GO" id="GO:0005737">
    <property type="term" value="C:cytoplasm"/>
    <property type="evidence" value="ECO:0007669"/>
    <property type="project" value="TreeGrafter"/>
</dbReference>
<evidence type="ECO:0000256" key="6">
    <source>
        <dbReference type="ARBA" id="ARBA00023134"/>
    </source>
</evidence>
<evidence type="ECO:0000256" key="5">
    <source>
        <dbReference type="ARBA" id="ARBA00022801"/>
    </source>
</evidence>
<protein>
    <recommendedName>
        <fullName evidence="3 8">GPN-loop GTPase 2</fullName>
    </recommendedName>
</protein>
<gene>
    <name evidence="9" type="primary">GPN2</name>
    <name evidence="9" type="synonym">gpn2</name>
</gene>
<dbReference type="GO" id="GO:0003924">
    <property type="term" value="F:GTPase activity"/>
    <property type="evidence" value="ECO:0007669"/>
    <property type="project" value="TreeGrafter"/>
</dbReference>
<dbReference type="InterPro" id="IPR030231">
    <property type="entry name" value="Gpn2"/>
</dbReference>
<evidence type="ECO:0000256" key="2">
    <source>
        <dbReference type="ARBA" id="ARBA00005290"/>
    </source>
</evidence>
<evidence type="ECO:0000313" key="9">
    <source>
        <dbReference type="Ensembl" id="ENSOKIP00005006108.1"/>
    </source>
</evidence>
<evidence type="ECO:0000256" key="3">
    <source>
        <dbReference type="ARBA" id="ARBA00014588"/>
    </source>
</evidence>
<dbReference type="PANTHER" id="PTHR21231">
    <property type="entry name" value="XPA-BINDING PROTEIN 1-RELATED"/>
    <property type="match status" value="1"/>
</dbReference>
<evidence type="ECO:0000256" key="1">
    <source>
        <dbReference type="ARBA" id="ARBA00003181"/>
    </source>
</evidence>
<dbReference type="SUPFAM" id="SSF52540">
    <property type="entry name" value="P-loop containing nucleoside triphosphate hydrolases"/>
    <property type="match status" value="1"/>
</dbReference>
<keyword evidence="6 8" id="KW-0342">GTP-binding</keyword>
<keyword evidence="5 8" id="KW-0378">Hydrolase</keyword>
<dbReference type="InterPro" id="IPR004130">
    <property type="entry name" value="Gpn"/>
</dbReference>
<organism evidence="9 10">
    <name type="scientific">Oncorhynchus kisutch</name>
    <name type="common">Coho salmon</name>
    <name type="synonym">Salmo kisutch</name>
    <dbReference type="NCBI Taxonomy" id="8019"/>
    <lineage>
        <taxon>Eukaryota</taxon>
        <taxon>Metazoa</taxon>
        <taxon>Chordata</taxon>
        <taxon>Craniata</taxon>
        <taxon>Vertebrata</taxon>
        <taxon>Euteleostomi</taxon>
        <taxon>Actinopterygii</taxon>
        <taxon>Neopterygii</taxon>
        <taxon>Teleostei</taxon>
        <taxon>Protacanthopterygii</taxon>
        <taxon>Salmoniformes</taxon>
        <taxon>Salmonidae</taxon>
        <taxon>Salmoninae</taxon>
        <taxon>Oncorhynchus</taxon>
    </lineage>
</organism>